<gene>
    <name evidence="1" type="ORF">Arub01_23850</name>
</gene>
<dbReference type="AlphaFoldDB" id="A0A9W6UTZ3"/>
<name>A0A9W6UTZ3_9ACTN</name>
<dbReference type="Gene3D" id="1.25.40.10">
    <property type="entry name" value="Tetratricopeptide repeat domain"/>
    <property type="match status" value="1"/>
</dbReference>
<dbReference type="Proteomes" id="UP001165124">
    <property type="component" value="Unassembled WGS sequence"/>
</dbReference>
<keyword evidence="2" id="KW-1185">Reference proteome</keyword>
<evidence type="ECO:0008006" key="3">
    <source>
        <dbReference type="Google" id="ProtNLM"/>
    </source>
</evidence>
<accession>A0A9W6UTZ3</accession>
<evidence type="ECO:0000313" key="2">
    <source>
        <dbReference type="Proteomes" id="UP001165124"/>
    </source>
</evidence>
<evidence type="ECO:0000313" key="1">
    <source>
        <dbReference type="EMBL" id="GLW64141.1"/>
    </source>
</evidence>
<proteinExistence type="predicted"/>
<reference evidence="1" key="1">
    <citation type="submission" date="2023-02" db="EMBL/GenBank/DDBJ databases">
        <title>Actinomadura rubrobrunea NBRC 14622.</title>
        <authorList>
            <person name="Ichikawa N."/>
            <person name="Sato H."/>
            <person name="Tonouchi N."/>
        </authorList>
    </citation>
    <scope>NUCLEOTIDE SEQUENCE</scope>
    <source>
        <strain evidence="1">NBRC 14622</strain>
    </source>
</reference>
<protein>
    <recommendedName>
        <fullName evidence="3">Tetratricopeptide repeat protein</fullName>
    </recommendedName>
</protein>
<dbReference type="EMBL" id="BSRZ01000004">
    <property type="protein sequence ID" value="GLW64141.1"/>
    <property type="molecule type" value="Genomic_DNA"/>
</dbReference>
<organism evidence="1 2">
    <name type="scientific">Actinomadura rubrobrunea</name>
    <dbReference type="NCBI Taxonomy" id="115335"/>
    <lineage>
        <taxon>Bacteria</taxon>
        <taxon>Bacillati</taxon>
        <taxon>Actinomycetota</taxon>
        <taxon>Actinomycetes</taxon>
        <taxon>Streptosporangiales</taxon>
        <taxon>Thermomonosporaceae</taxon>
        <taxon>Actinomadura</taxon>
    </lineage>
</organism>
<dbReference type="InterPro" id="IPR011990">
    <property type="entry name" value="TPR-like_helical_dom_sf"/>
</dbReference>
<comment type="caution">
    <text evidence="1">The sequence shown here is derived from an EMBL/GenBank/DDBJ whole genome shotgun (WGS) entry which is preliminary data.</text>
</comment>
<sequence>MCPVGRGIHHVRGRSSALVRAAEEQGDWDTAISLIRSVAECDSPDDLKADAHLWHMDLLARAGRLDELATRGETDRHAQRRLDRLLYEEDRDSELRHRALHGDKYALYLLVRLLRERGEQAAAQRAVAEIDETNAYAWQLANEPSAR</sequence>